<evidence type="ECO:0000256" key="3">
    <source>
        <dbReference type="ARBA" id="ARBA00022670"/>
    </source>
</evidence>
<keyword evidence="10" id="KW-1185">Reference proteome</keyword>
<evidence type="ECO:0000256" key="4">
    <source>
        <dbReference type="ARBA" id="ARBA00022692"/>
    </source>
</evidence>
<evidence type="ECO:0000256" key="6">
    <source>
        <dbReference type="ARBA" id="ARBA00022989"/>
    </source>
</evidence>
<evidence type="ECO:0000256" key="7">
    <source>
        <dbReference type="ARBA" id="ARBA00023136"/>
    </source>
</evidence>
<evidence type="ECO:0000256" key="8">
    <source>
        <dbReference type="SAM" id="Phobius"/>
    </source>
</evidence>
<gene>
    <name evidence="9" type="ORF">ACFO5I_02515</name>
</gene>
<dbReference type="EMBL" id="JBHSGS010000012">
    <property type="protein sequence ID" value="MFC4718619.1"/>
    <property type="molecule type" value="Genomic_DNA"/>
</dbReference>
<protein>
    <submittedName>
        <fullName evidence="9">Accessory gene regulator B family protein</fullName>
    </submittedName>
</protein>
<feature type="transmembrane region" description="Helical" evidence="8">
    <location>
        <begin position="74"/>
        <end position="96"/>
    </location>
</feature>
<keyword evidence="7 8" id="KW-0472">Membrane</keyword>
<keyword evidence="2" id="KW-0673">Quorum sensing</keyword>
<organism evidence="9 10">
    <name type="scientific">Enterococcus lemanii</name>
    <dbReference type="NCBI Taxonomy" id="1159752"/>
    <lineage>
        <taxon>Bacteria</taxon>
        <taxon>Bacillati</taxon>
        <taxon>Bacillota</taxon>
        <taxon>Bacilli</taxon>
        <taxon>Lactobacillales</taxon>
        <taxon>Enterococcaceae</taxon>
        <taxon>Enterococcus</taxon>
    </lineage>
</organism>
<evidence type="ECO:0000256" key="1">
    <source>
        <dbReference type="ARBA" id="ARBA00022475"/>
    </source>
</evidence>
<keyword evidence="4 8" id="KW-0812">Transmembrane</keyword>
<dbReference type="SMART" id="SM00793">
    <property type="entry name" value="AgrB"/>
    <property type="match status" value="1"/>
</dbReference>
<dbReference type="RefSeq" id="WP_204655049.1">
    <property type="nucleotide sequence ID" value="NZ_JAFBFD010000052.1"/>
</dbReference>
<feature type="transmembrane region" description="Helical" evidence="8">
    <location>
        <begin position="102"/>
        <end position="119"/>
    </location>
</feature>
<feature type="transmembrane region" description="Helical" evidence="8">
    <location>
        <begin position="37"/>
        <end position="62"/>
    </location>
</feature>
<keyword evidence="5" id="KW-0378">Hydrolase</keyword>
<dbReference type="Pfam" id="PF04647">
    <property type="entry name" value="AgrB"/>
    <property type="match status" value="1"/>
</dbReference>
<name>A0ABV9MU08_9ENTE</name>
<evidence type="ECO:0000313" key="10">
    <source>
        <dbReference type="Proteomes" id="UP001595969"/>
    </source>
</evidence>
<sequence>MSNKILELVDINTISHIDYLKCKLGLETFIINIFKLAAIYTCAILPNTFFYTLIFHVSFLFVRIFSYGYHAKTSLGCIFSSLMMFILIPYSILNFFIFPSIMLYPLSTINMIFLSIFTPRKTKKNYIGDKEQQSTLKKRTVLSCLIMSTIAVLVPSLILKNLIILGNTLAVCLVLPLKKETIK</sequence>
<comment type="caution">
    <text evidence="9">The sequence shown here is derived from an EMBL/GenBank/DDBJ whole genome shotgun (WGS) entry which is preliminary data.</text>
</comment>
<dbReference type="InterPro" id="IPR006741">
    <property type="entry name" value="AgrB"/>
</dbReference>
<evidence type="ECO:0000256" key="2">
    <source>
        <dbReference type="ARBA" id="ARBA00022654"/>
    </source>
</evidence>
<keyword evidence="6 8" id="KW-1133">Transmembrane helix</keyword>
<evidence type="ECO:0000256" key="5">
    <source>
        <dbReference type="ARBA" id="ARBA00022801"/>
    </source>
</evidence>
<evidence type="ECO:0000313" key="9">
    <source>
        <dbReference type="EMBL" id="MFC4718619.1"/>
    </source>
</evidence>
<dbReference type="Proteomes" id="UP001595969">
    <property type="component" value="Unassembled WGS sequence"/>
</dbReference>
<accession>A0ABV9MU08</accession>
<reference evidence="10" key="1">
    <citation type="journal article" date="2019" name="Int. J. Syst. Evol. Microbiol.">
        <title>The Global Catalogue of Microorganisms (GCM) 10K type strain sequencing project: providing services to taxonomists for standard genome sequencing and annotation.</title>
        <authorList>
            <consortium name="The Broad Institute Genomics Platform"/>
            <consortium name="The Broad Institute Genome Sequencing Center for Infectious Disease"/>
            <person name="Wu L."/>
            <person name="Ma J."/>
        </authorList>
    </citation>
    <scope>NUCLEOTIDE SEQUENCE [LARGE SCALE GENOMIC DNA]</scope>
    <source>
        <strain evidence="10">CGMCC 1.19032</strain>
    </source>
</reference>
<keyword evidence="1" id="KW-1003">Cell membrane</keyword>
<keyword evidence="3" id="KW-0645">Protease</keyword>
<feature type="transmembrane region" description="Helical" evidence="8">
    <location>
        <begin position="140"/>
        <end position="159"/>
    </location>
</feature>
<proteinExistence type="predicted"/>